<dbReference type="Proteomes" id="UP001479290">
    <property type="component" value="Unassembled WGS sequence"/>
</dbReference>
<name>A0AAW2A2B9_CULAL</name>
<protein>
    <submittedName>
        <fullName evidence="1">Uncharacterized protein</fullName>
    </submittedName>
</protein>
<evidence type="ECO:0000313" key="1">
    <source>
        <dbReference type="EMBL" id="KAK9966749.1"/>
    </source>
</evidence>
<reference evidence="1 2" key="1">
    <citation type="submission" date="2024-05" db="EMBL/GenBank/DDBJ databases">
        <title>A high-quality chromosomal-level genome assembly of Topmouth culter (Culter alburnus).</title>
        <authorList>
            <person name="Zhao H."/>
        </authorList>
    </citation>
    <scope>NUCLEOTIDE SEQUENCE [LARGE SCALE GENOMIC DNA]</scope>
    <source>
        <strain evidence="1">CATC2023</strain>
        <tissue evidence="1">Muscle</tissue>
    </source>
</reference>
<sequence length="61" mass="6665">MTSSCEGRKWPFTLKSPNKASLSSARALKTASLAFLRSVSPQEATLELQRPGVKPYPPAFK</sequence>
<proteinExistence type="predicted"/>
<dbReference type="EMBL" id="JAWDJR010000011">
    <property type="protein sequence ID" value="KAK9966749.1"/>
    <property type="molecule type" value="Genomic_DNA"/>
</dbReference>
<accession>A0AAW2A2B9</accession>
<comment type="caution">
    <text evidence="1">The sequence shown here is derived from an EMBL/GenBank/DDBJ whole genome shotgun (WGS) entry which is preliminary data.</text>
</comment>
<evidence type="ECO:0000313" key="2">
    <source>
        <dbReference type="Proteomes" id="UP001479290"/>
    </source>
</evidence>
<organism evidence="1 2">
    <name type="scientific">Culter alburnus</name>
    <name type="common">Topmouth culter</name>
    <dbReference type="NCBI Taxonomy" id="194366"/>
    <lineage>
        <taxon>Eukaryota</taxon>
        <taxon>Metazoa</taxon>
        <taxon>Chordata</taxon>
        <taxon>Craniata</taxon>
        <taxon>Vertebrata</taxon>
        <taxon>Euteleostomi</taxon>
        <taxon>Actinopterygii</taxon>
        <taxon>Neopterygii</taxon>
        <taxon>Teleostei</taxon>
        <taxon>Ostariophysi</taxon>
        <taxon>Cypriniformes</taxon>
        <taxon>Xenocyprididae</taxon>
        <taxon>Xenocypridinae</taxon>
        <taxon>Culter</taxon>
    </lineage>
</organism>
<keyword evidence="2" id="KW-1185">Reference proteome</keyword>
<gene>
    <name evidence="1" type="ORF">ABG768_003842</name>
</gene>
<feature type="non-terminal residue" evidence="1">
    <location>
        <position position="61"/>
    </location>
</feature>
<dbReference type="AlphaFoldDB" id="A0AAW2A2B9"/>